<dbReference type="EMBL" id="KN824287">
    <property type="protein sequence ID" value="KIM29863.1"/>
    <property type="molecule type" value="Genomic_DNA"/>
</dbReference>
<evidence type="ECO:0000313" key="2">
    <source>
        <dbReference type="EMBL" id="KIM29863.1"/>
    </source>
</evidence>
<feature type="region of interest" description="Disordered" evidence="1">
    <location>
        <begin position="102"/>
        <end position="126"/>
    </location>
</feature>
<evidence type="ECO:0000313" key="3">
    <source>
        <dbReference type="Proteomes" id="UP000054097"/>
    </source>
</evidence>
<sequence>MPLTPVSNDDFDGRRTGYNGAIGVPSRSLPCTPIGGTTYAGYGLFLLTSYLSQPIGYLTFSFSRIRTWPYLALSHPARPANGVTGGYVKAGTWSSRRGQDSYVDKWERGGQGPERLRQVNDTRYEG</sequence>
<organism evidence="2 3">
    <name type="scientific">Serendipita vermifera MAFF 305830</name>
    <dbReference type="NCBI Taxonomy" id="933852"/>
    <lineage>
        <taxon>Eukaryota</taxon>
        <taxon>Fungi</taxon>
        <taxon>Dikarya</taxon>
        <taxon>Basidiomycota</taxon>
        <taxon>Agaricomycotina</taxon>
        <taxon>Agaricomycetes</taxon>
        <taxon>Sebacinales</taxon>
        <taxon>Serendipitaceae</taxon>
        <taxon>Serendipita</taxon>
    </lineage>
</organism>
<proteinExistence type="predicted"/>
<accession>A0A0C2WUK8</accession>
<gene>
    <name evidence="2" type="ORF">M408DRAFT_108297</name>
</gene>
<dbReference type="HOGENOM" id="CLU_1982931_0_0_1"/>
<reference evidence="3" key="2">
    <citation type="submission" date="2015-01" db="EMBL/GenBank/DDBJ databases">
        <title>Evolutionary Origins and Diversification of the Mycorrhizal Mutualists.</title>
        <authorList>
            <consortium name="DOE Joint Genome Institute"/>
            <consortium name="Mycorrhizal Genomics Consortium"/>
            <person name="Kohler A."/>
            <person name="Kuo A."/>
            <person name="Nagy L.G."/>
            <person name="Floudas D."/>
            <person name="Copeland A."/>
            <person name="Barry K.W."/>
            <person name="Cichocki N."/>
            <person name="Veneault-Fourrey C."/>
            <person name="LaButti K."/>
            <person name="Lindquist E.A."/>
            <person name="Lipzen A."/>
            <person name="Lundell T."/>
            <person name="Morin E."/>
            <person name="Murat C."/>
            <person name="Riley R."/>
            <person name="Ohm R."/>
            <person name="Sun H."/>
            <person name="Tunlid A."/>
            <person name="Henrissat B."/>
            <person name="Grigoriev I.V."/>
            <person name="Hibbett D.S."/>
            <person name="Martin F."/>
        </authorList>
    </citation>
    <scope>NUCLEOTIDE SEQUENCE [LARGE SCALE GENOMIC DNA]</scope>
    <source>
        <strain evidence="3">MAFF 305830</strain>
    </source>
</reference>
<name>A0A0C2WUK8_SERVB</name>
<protein>
    <submittedName>
        <fullName evidence="2">Uncharacterized protein</fullName>
    </submittedName>
</protein>
<dbReference type="Proteomes" id="UP000054097">
    <property type="component" value="Unassembled WGS sequence"/>
</dbReference>
<reference evidence="2 3" key="1">
    <citation type="submission" date="2014-04" db="EMBL/GenBank/DDBJ databases">
        <authorList>
            <consortium name="DOE Joint Genome Institute"/>
            <person name="Kuo A."/>
            <person name="Zuccaro A."/>
            <person name="Kohler A."/>
            <person name="Nagy L.G."/>
            <person name="Floudas D."/>
            <person name="Copeland A."/>
            <person name="Barry K.W."/>
            <person name="Cichocki N."/>
            <person name="Veneault-Fourrey C."/>
            <person name="LaButti K."/>
            <person name="Lindquist E.A."/>
            <person name="Lipzen A."/>
            <person name="Lundell T."/>
            <person name="Morin E."/>
            <person name="Murat C."/>
            <person name="Sun H."/>
            <person name="Tunlid A."/>
            <person name="Henrissat B."/>
            <person name="Grigoriev I.V."/>
            <person name="Hibbett D.S."/>
            <person name="Martin F."/>
            <person name="Nordberg H.P."/>
            <person name="Cantor M.N."/>
            <person name="Hua S.X."/>
        </authorList>
    </citation>
    <scope>NUCLEOTIDE SEQUENCE [LARGE SCALE GENOMIC DNA]</scope>
    <source>
        <strain evidence="2 3">MAFF 305830</strain>
    </source>
</reference>
<dbReference type="AlphaFoldDB" id="A0A0C2WUK8"/>
<keyword evidence="3" id="KW-1185">Reference proteome</keyword>
<evidence type="ECO:0000256" key="1">
    <source>
        <dbReference type="SAM" id="MobiDB-lite"/>
    </source>
</evidence>